<evidence type="ECO:0000313" key="4">
    <source>
        <dbReference type="EnsemblMetazoa" id="KAF7494020.1"/>
    </source>
</evidence>
<keyword evidence="2" id="KW-1133">Transmembrane helix</keyword>
<feature type="region of interest" description="Disordered" evidence="1">
    <location>
        <begin position="397"/>
        <end position="418"/>
    </location>
</feature>
<feature type="non-terminal residue" evidence="3">
    <location>
        <position position="497"/>
    </location>
</feature>
<reference evidence="3" key="2">
    <citation type="submission" date="2020-01" db="EMBL/GenBank/DDBJ databases">
        <authorList>
            <person name="Korhonen P.K.K."/>
            <person name="Guangxu M.G."/>
            <person name="Wang T.W."/>
            <person name="Stroehlein A.J.S."/>
            <person name="Young N.D."/>
            <person name="Ang C.-S.A."/>
            <person name="Fernando D.W.F."/>
            <person name="Lu H.L."/>
            <person name="Taylor S.T."/>
            <person name="Ehtesham M.E.M."/>
            <person name="Najaraj S.H.N."/>
            <person name="Harsha G.H.G."/>
            <person name="Madugundu A.M."/>
            <person name="Renuse S.R."/>
            <person name="Holt D.H."/>
            <person name="Pandey A.P."/>
            <person name="Papenfuss A.P."/>
            <person name="Gasser R.B.G."/>
            <person name="Fischer K.F."/>
        </authorList>
    </citation>
    <scope>NUCLEOTIDE SEQUENCE</scope>
    <source>
        <strain evidence="3">SSS_KF_BRIS2020</strain>
    </source>
</reference>
<name>A0A834RBV8_SARSC</name>
<feature type="compositionally biased region" description="Basic and acidic residues" evidence="1">
    <location>
        <begin position="44"/>
        <end position="54"/>
    </location>
</feature>
<reference evidence="4" key="3">
    <citation type="submission" date="2022-06" db="UniProtKB">
        <authorList>
            <consortium name="EnsemblMetazoa"/>
        </authorList>
    </citation>
    <scope>IDENTIFICATION</scope>
</reference>
<feature type="compositionally biased region" description="Polar residues" evidence="1">
    <location>
        <begin position="162"/>
        <end position="174"/>
    </location>
</feature>
<evidence type="ECO:0000256" key="1">
    <source>
        <dbReference type="SAM" id="MobiDB-lite"/>
    </source>
</evidence>
<keyword evidence="5" id="KW-1185">Reference proteome</keyword>
<gene>
    <name evidence="3" type="ORF">SSS_9236</name>
</gene>
<evidence type="ECO:0000313" key="5">
    <source>
        <dbReference type="Proteomes" id="UP000070412"/>
    </source>
</evidence>
<protein>
    <submittedName>
        <fullName evidence="3 4">Uncharacterized protein</fullName>
    </submittedName>
</protein>
<sequence length="497" mass="54338">MNRFGRSLGVGSVNGSGGAVGGPRHPMPIPHSEDSETDEYNVIDSDRQYERIGDRGSSSTGTTSSSRSSNHNSTLVDPLILSSQHHHPSHNHHQLFNDNHLKVLSNVNTMNKMNHPQQHIPTHYAESAIYRRSRGLGSIGGSHQRGSSNLASPIDSDPQPLISESQLFHSSSNGGLPIQNASMIIDPKGWKSQHSTLEYGHNHSLQHHPHLQSVNSNHHLQQPSNTNTTILSSLDSTTNTSNATTSTSIHPSGQTMVYESACLMRTASGSLYIPQSDTNSTNKGAFKTPIQSINEFTIGGTIKKPDRLPNIGTNHSHFGLGNNRPLSSHLSRYGFRKILSVQCNWKYLAIAFILLSMALLIAITYIMSSLSVANSSTNLNCPVMVDDILELNSVQQPHQPYPSFSSSSSSSMSSSFGLPQSIGDQNQSPFHQQQSQQHHVPSTVSSFTNIQLLGHTYSQRVPSYGYWYLRYHQPESNLIKFNLTLPASQSSSSSSSS</sequence>
<feature type="region of interest" description="Disordered" evidence="1">
    <location>
        <begin position="1"/>
        <end position="74"/>
    </location>
</feature>
<feature type="region of interest" description="Disordered" evidence="1">
    <location>
        <begin position="215"/>
        <end position="251"/>
    </location>
</feature>
<feature type="compositionally biased region" description="Low complexity" evidence="1">
    <location>
        <begin position="224"/>
        <end position="249"/>
    </location>
</feature>
<dbReference type="EMBL" id="WVUK01000054">
    <property type="protein sequence ID" value="KAF7494020.1"/>
    <property type="molecule type" value="Genomic_DNA"/>
</dbReference>
<proteinExistence type="predicted"/>
<dbReference type="AlphaFoldDB" id="A0A834RBV8"/>
<feature type="compositionally biased region" description="Gly residues" evidence="1">
    <location>
        <begin position="12"/>
        <end position="21"/>
    </location>
</feature>
<organism evidence="3">
    <name type="scientific">Sarcoptes scabiei</name>
    <name type="common">Itch mite</name>
    <name type="synonym">Acarus scabiei</name>
    <dbReference type="NCBI Taxonomy" id="52283"/>
    <lineage>
        <taxon>Eukaryota</taxon>
        <taxon>Metazoa</taxon>
        <taxon>Ecdysozoa</taxon>
        <taxon>Arthropoda</taxon>
        <taxon>Chelicerata</taxon>
        <taxon>Arachnida</taxon>
        <taxon>Acari</taxon>
        <taxon>Acariformes</taxon>
        <taxon>Sarcoptiformes</taxon>
        <taxon>Astigmata</taxon>
        <taxon>Psoroptidia</taxon>
        <taxon>Sarcoptoidea</taxon>
        <taxon>Sarcoptidae</taxon>
        <taxon>Sarcoptinae</taxon>
        <taxon>Sarcoptes</taxon>
    </lineage>
</organism>
<feature type="compositionally biased region" description="Low complexity" evidence="1">
    <location>
        <begin position="1"/>
        <end position="11"/>
    </location>
</feature>
<keyword evidence="2" id="KW-0812">Transmembrane</keyword>
<dbReference type="Proteomes" id="UP000070412">
    <property type="component" value="Unassembled WGS sequence"/>
</dbReference>
<evidence type="ECO:0000256" key="2">
    <source>
        <dbReference type="SAM" id="Phobius"/>
    </source>
</evidence>
<dbReference type="OrthoDB" id="10528482at2759"/>
<feature type="region of interest" description="Disordered" evidence="1">
    <location>
        <begin position="135"/>
        <end position="174"/>
    </location>
</feature>
<dbReference type="EnsemblMetazoa" id="SSS_9236s_mrna">
    <property type="protein sequence ID" value="KAF7494020.1"/>
    <property type="gene ID" value="SSS_9236"/>
</dbReference>
<feature type="transmembrane region" description="Helical" evidence="2">
    <location>
        <begin position="345"/>
        <end position="366"/>
    </location>
</feature>
<feature type="compositionally biased region" description="Low complexity" evidence="1">
    <location>
        <begin position="403"/>
        <end position="416"/>
    </location>
</feature>
<accession>A0A834RBV8</accession>
<feature type="compositionally biased region" description="Low complexity" evidence="1">
    <location>
        <begin position="55"/>
        <end position="74"/>
    </location>
</feature>
<reference evidence="5" key="1">
    <citation type="journal article" date="2020" name="PLoS Negl. Trop. Dis.">
        <title>High-quality nuclear genome for Sarcoptes scabiei-A critical resource for a neglected parasite.</title>
        <authorList>
            <person name="Korhonen P.K."/>
            <person name="Gasser R.B."/>
            <person name="Ma G."/>
            <person name="Wang T."/>
            <person name="Stroehlein A.J."/>
            <person name="Young N.D."/>
            <person name="Ang C.S."/>
            <person name="Fernando D.D."/>
            <person name="Lu H.C."/>
            <person name="Taylor S."/>
            <person name="Reynolds S.L."/>
            <person name="Mofiz E."/>
            <person name="Najaraj S.H."/>
            <person name="Gowda H."/>
            <person name="Madugundu A."/>
            <person name="Renuse S."/>
            <person name="Holt D."/>
            <person name="Pandey A."/>
            <person name="Papenfuss A.T."/>
            <person name="Fischer K."/>
        </authorList>
    </citation>
    <scope>NUCLEOTIDE SEQUENCE [LARGE SCALE GENOMIC DNA]</scope>
</reference>
<evidence type="ECO:0000313" key="3">
    <source>
        <dbReference type="EMBL" id="KAF7494020.1"/>
    </source>
</evidence>
<keyword evidence="2" id="KW-0472">Membrane</keyword>